<evidence type="ECO:0000256" key="2">
    <source>
        <dbReference type="ARBA" id="ARBA00022692"/>
    </source>
</evidence>
<evidence type="ECO:0000313" key="6">
    <source>
        <dbReference type="EMBL" id="KKL08394.1"/>
    </source>
</evidence>
<accession>A0A0F9AFU0</accession>
<protein>
    <recommendedName>
        <fullName evidence="7">ABC transmembrane type-1 domain-containing protein</fullName>
    </recommendedName>
</protein>
<evidence type="ECO:0000256" key="1">
    <source>
        <dbReference type="ARBA" id="ARBA00004141"/>
    </source>
</evidence>
<comment type="subcellular location">
    <subcellularLocation>
        <location evidence="1">Membrane</location>
        <topology evidence="1">Multi-pass membrane protein</topology>
    </subcellularLocation>
</comment>
<dbReference type="Gene3D" id="1.10.3720.10">
    <property type="entry name" value="MetI-like"/>
    <property type="match status" value="1"/>
</dbReference>
<evidence type="ECO:0008006" key="7">
    <source>
        <dbReference type="Google" id="ProtNLM"/>
    </source>
</evidence>
<dbReference type="PANTHER" id="PTHR30133">
    <property type="entry name" value="CATIONIC AMINO ACID TRANSPORTER, MEMBRANE COMPONENT"/>
    <property type="match status" value="1"/>
</dbReference>
<feature type="non-terminal residue" evidence="6">
    <location>
        <position position="1"/>
    </location>
</feature>
<keyword evidence="2 5" id="KW-0812">Transmembrane</keyword>
<dbReference type="InterPro" id="IPR035906">
    <property type="entry name" value="MetI-like_sf"/>
</dbReference>
<gene>
    <name evidence="6" type="ORF">LCGC14_2576310</name>
</gene>
<evidence type="ECO:0000256" key="4">
    <source>
        <dbReference type="ARBA" id="ARBA00023136"/>
    </source>
</evidence>
<feature type="transmembrane region" description="Helical" evidence="5">
    <location>
        <begin position="21"/>
        <end position="45"/>
    </location>
</feature>
<sequence length="116" mass="13322">AYGLSRRQVNRRILVPQMWTYALPGLSNLWMILIKATPLLFLLGVEDIVYWARELGGSKTNVYSYPHPDWRLYYFLGLLVFYLGLTRLSEMVLSRLTARLSLGQATVAGDAARRRT</sequence>
<dbReference type="EMBL" id="LAZR01042891">
    <property type="protein sequence ID" value="KKL08394.1"/>
    <property type="molecule type" value="Genomic_DNA"/>
</dbReference>
<dbReference type="GO" id="GO:0005886">
    <property type="term" value="C:plasma membrane"/>
    <property type="evidence" value="ECO:0007669"/>
    <property type="project" value="TreeGrafter"/>
</dbReference>
<dbReference type="SUPFAM" id="SSF161098">
    <property type="entry name" value="MetI-like"/>
    <property type="match status" value="1"/>
</dbReference>
<evidence type="ECO:0000256" key="5">
    <source>
        <dbReference type="SAM" id="Phobius"/>
    </source>
</evidence>
<name>A0A0F9AFU0_9ZZZZ</name>
<dbReference type="InterPro" id="IPR051613">
    <property type="entry name" value="ABC_transp_permease_HisMQ"/>
</dbReference>
<keyword evidence="4 5" id="KW-0472">Membrane</keyword>
<dbReference type="AlphaFoldDB" id="A0A0F9AFU0"/>
<proteinExistence type="predicted"/>
<comment type="caution">
    <text evidence="6">The sequence shown here is derived from an EMBL/GenBank/DDBJ whole genome shotgun (WGS) entry which is preliminary data.</text>
</comment>
<feature type="transmembrane region" description="Helical" evidence="5">
    <location>
        <begin position="72"/>
        <end position="89"/>
    </location>
</feature>
<evidence type="ECO:0000256" key="3">
    <source>
        <dbReference type="ARBA" id="ARBA00022989"/>
    </source>
</evidence>
<keyword evidence="3 5" id="KW-1133">Transmembrane helix</keyword>
<organism evidence="6">
    <name type="scientific">marine sediment metagenome</name>
    <dbReference type="NCBI Taxonomy" id="412755"/>
    <lineage>
        <taxon>unclassified sequences</taxon>
        <taxon>metagenomes</taxon>
        <taxon>ecological metagenomes</taxon>
    </lineage>
</organism>
<reference evidence="6" key="1">
    <citation type="journal article" date="2015" name="Nature">
        <title>Complex archaea that bridge the gap between prokaryotes and eukaryotes.</title>
        <authorList>
            <person name="Spang A."/>
            <person name="Saw J.H."/>
            <person name="Jorgensen S.L."/>
            <person name="Zaremba-Niedzwiedzka K."/>
            <person name="Martijn J."/>
            <person name="Lind A.E."/>
            <person name="van Eijk R."/>
            <person name="Schleper C."/>
            <person name="Guy L."/>
            <person name="Ettema T.J."/>
        </authorList>
    </citation>
    <scope>NUCLEOTIDE SEQUENCE</scope>
</reference>